<proteinExistence type="predicted"/>
<name>A0ABX1W4A7_9SPHI</name>
<protein>
    <submittedName>
        <fullName evidence="1">Carbohydrate-binding domain-containing protein</fullName>
    </submittedName>
</protein>
<dbReference type="InterPro" id="IPR025584">
    <property type="entry name" value="Cthe_2159"/>
</dbReference>
<evidence type="ECO:0000313" key="2">
    <source>
        <dbReference type="Proteomes" id="UP000566071"/>
    </source>
</evidence>
<dbReference type="Pfam" id="PF14262">
    <property type="entry name" value="Cthe_2159"/>
    <property type="match status" value="1"/>
</dbReference>
<dbReference type="Proteomes" id="UP000566071">
    <property type="component" value="Unassembled WGS sequence"/>
</dbReference>
<reference evidence="1 2" key="1">
    <citation type="submission" date="2020-05" db="EMBL/GenBank/DDBJ databases">
        <authorList>
            <person name="Khan S.A."/>
            <person name="Jeon C.O."/>
            <person name="Chun B.H."/>
        </authorList>
    </citation>
    <scope>NUCLEOTIDE SEQUENCE [LARGE SCALE GENOMIC DNA]</scope>
    <source>
        <strain evidence="1 2">S1162</strain>
    </source>
</reference>
<keyword evidence="2" id="KW-1185">Reference proteome</keyword>
<comment type="caution">
    <text evidence="1">The sequence shown here is derived from an EMBL/GenBank/DDBJ whole genome shotgun (WGS) entry which is preliminary data.</text>
</comment>
<gene>
    <name evidence="1" type="ORF">HK413_13555</name>
</gene>
<dbReference type="EMBL" id="JABFCR010000072">
    <property type="protein sequence ID" value="NNU34823.1"/>
    <property type="molecule type" value="Genomic_DNA"/>
</dbReference>
<accession>A0ABX1W4A7</accession>
<sequence>MNAFSKGISASYSGTDATIVPYININNGTINITTGAGEGISCNNVLTINKGAISITAINDCLNAEKNIFINGGDIYAYSKANDGIDSNGDLTITGGRVVAIGTVAPEAGLDCDLRTLKITGGTVIGVGGTTSPPSTTSTVRTVVTGGAEANQFIHIEAADGTEALTFQSPVKFATMLYAGPKLKANTTYSIYTGGSVAAGTWLNGFYLTGTYTKGTKSATTFTTASVVTRAGGTISTK</sequence>
<evidence type="ECO:0000313" key="1">
    <source>
        <dbReference type="EMBL" id="NNU34823.1"/>
    </source>
</evidence>
<organism evidence="1 2">
    <name type="scientific">Mucilaginibacter humi</name>
    <dbReference type="NCBI Taxonomy" id="2732510"/>
    <lineage>
        <taxon>Bacteria</taxon>
        <taxon>Pseudomonadati</taxon>
        <taxon>Bacteroidota</taxon>
        <taxon>Sphingobacteriia</taxon>
        <taxon>Sphingobacteriales</taxon>
        <taxon>Sphingobacteriaceae</taxon>
        <taxon>Mucilaginibacter</taxon>
    </lineage>
</organism>